<comment type="caution">
    <text evidence="1">The sequence shown here is derived from an EMBL/GenBank/DDBJ whole genome shotgun (WGS) entry which is preliminary data.</text>
</comment>
<dbReference type="EMBL" id="JXCQ01000143">
    <property type="protein sequence ID" value="KIR13806.1"/>
    <property type="molecule type" value="Genomic_DNA"/>
</dbReference>
<accession>A0A0D0SNM2</accession>
<sequence length="98" mass="10233">MKLVACLGPQVGKGDQHVIARYVGGVDVVADRPLQPGRRHVCGAFTDLGAEHRRLTNRQGVTAQDMGGTIVGLVVNPDVAAAIELCHVSRAHCIGAAL</sequence>
<organism evidence="1 2">
    <name type="scientific">Pseudomonas fluorescens</name>
    <dbReference type="NCBI Taxonomy" id="294"/>
    <lineage>
        <taxon>Bacteria</taxon>
        <taxon>Pseudomonadati</taxon>
        <taxon>Pseudomonadota</taxon>
        <taxon>Gammaproteobacteria</taxon>
        <taxon>Pseudomonadales</taxon>
        <taxon>Pseudomonadaceae</taxon>
        <taxon>Pseudomonas</taxon>
    </lineage>
</organism>
<dbReference type="AlphaFoldDB" id="A0A0D0SNM2"/>
<gene>
    <name evidence="1" type="ORF">PFLU3_57230</name>
</gene>
<dbReference type="Proteomes" id="UP000032210">
    <property type="component" value="Unassembled WGS sequence"/>
</dbReference>
<proteinExistence type="predicted"/>
<reference evidence="1 2" key="1">
    <citation type="submission" date="2015-01" db="EMBL/GenBank/DDBJ databases">
        <title>Genome sequence of the beneficial rhizobacterium Pseudomonas fluorescens 2-79.</title>
        <authorList>
            <person name="Thuermer A."/>
            <person name="Daniel R."/>
        </authorList>
    </citation>
    <scope>NUCLEOTIDE SEQUENCE [LARGE SCALE GENOMIC DNA]</scope>
    <source>
        <strain evidence="1 2">2-79</strain>
    </source>
</reference>
<evidence type="ECO:0000313" key="1">
    <source>
        <dbReference type="EMBL" id="KIR13806.1"/>
    </source>
</evidence>
<protein>
    <submittedName>
        <fullName evidence="1">Uncharacterized protein</fullName>
    </submittedName>
</protein>
<name>A0A0D0SNM2_PSEFL</name>
<evidence type="ECO:0000313" key="2">
    <source>
        <dbReference type="Proteomes" id="UP000032210"/>
    </source>
</evidence>